<dbReference type="EMBL" id="JBEOKT010000002">
    <property type="protein sequence ID" value="MER2996448.1"/>
    <property type="molecule type" value="Genomic_DNA"/>
</dbReference>
<gene>
    <name evidence="2" type="ORF">ABS362_02760</name>
</gene>
<evidence type="ECO:0000313" key="2">
    <source>
        <dbReference type="EMBL" id="MER2996448.1"/>
    </source>
</evidence>
<sequence>MKANKPLKEAILRAPESTDENKQPQQEQLYHMGTKPNAQNETDLKNQQKDLVNEKPRNRMESLHTLRELEYEVEKEKKKK</sequence>
<keyword evidence="3" id="KW-1185">Reference proteome</keyword>
<comment type="caution">
    <text evidence="2">The sequence shown here is derived from an EMBL/GenBank/DDBJ whole genome shotgun (WGS) entry which is preliminary data.</text>
</comment>
<feature type="compositionally biased region" description="Basic and acidic residues" evidence="1">
    <location>
        <begin position="1"/>
        <end position="11"/>
    </location>
</feature>
<proteinExistence type="predicted"/>
<evidence type="ECO:0000256" key="1">
    <source>
        <dbReference type="SAM" id="MobiDB-lite"/>
    </source>
</evidence>
<accession>A0ABV1RQ06</accession>
<evidence type="ECO:0000313" key="3">
    <source>
        <dbReference type="Proteomes" id="UP001476807"/>
    </source>
</evidence>
<organism evidence="2 3">
    <name type="scientific">Pontibacter populi</name>
    <dbReference type="NCBI Taxonomy" id="890055"/>
    <lineage>
        <taxon>Bacteria</taxon>
        <taxon>Pseudomonadati</taxon>
        <taxon>Bacteroidota</taxon>
        <taxon>Cytophagia</taxon>
        <taxon>Cytophagales</taxon>
        <taxon>Hymenobacteraceae</taxon>
        <taxon>Pontibacter</taxon>
    </lineage>
</organism>
<dbReference type="RefSeq" id="WP_350410755.1">
    <property type="nucleotide sequence ID" value="NZ_JBEOKT010000002.1"/>
</dbReference>
<protein>
    <submittedName>
        <fullName evidence="2">Uncharacterized protein</fullName>
    </submittedName>
</protein>
<dbReference type="Proteomes" id="UP001476807">
    <property type="component" value="Unassembled WGS sequence"/>
</dbReference>
<reference evidence="2 3" key="1">
    <citation type="submission" date="2024-06" db="EMBL/GenBank/DDBJ databases">
        <title>Pontibacter populi HYL7-15.</title>
        <authorList>
            <person name="Kim M.K."/>
        </authorList>
    </citation>
    <scope>NUCLEOTIDE SEQUENCE [LARGE SCALE GENOMIC DNA]</scope>
    <source>
        <strain evidence="2 3">HYL7-15</strain>
    </source>
</reference>
<feature type="region of interest" description="Disordered" evidence="1">
    <location>
        <begin position="1"/>
        <end position="43"/>
    </location>
</feature>
<name>A0ABV1RQ06_9BACT</name>